<feature type="compositionally biased region" description="Low complexity" evidence="1">
    <location>
        <begin position="30"/>
        <end position="43"/>
    </location>
</feature>
<feature type="region of interest" description="Disordered" evidence="1">
    <location>
        <begin position="145"/>
        <end position="176"/>
    </location>
</feature>
<dbReference type="Pfam" id="PF01391">
    <property type="entry name" value="Collagen"/>
    <property type="match status" value="1"/>
</dbReference>
<organism evidence="2 3">
    <name type="scientific">Streptomyces phage Yosif</name>
    <dbReference type="NCBI Taxonomy" id="2201421"/>
    <lineage>
        <taxon>Viruses</taxon>
        <taxon>Duplodnaviria</taxon>
        <taxon>Heunggongvirae</taxon>
        <taxon>Uroviricota</taxon>
        <taxon>Caudoviricetes</taxon>
        <taxon>Arquatrovirinae</taxon>
        <taxon>Yosifvirus</taxon>
        <taxon>Yosifvirus yosif</taxon>
    </lineage>
</organism>
<dbReference type="Proteomes" id="UP000250856">
    <property type="component" value="Segment"/>
</dbReference>
<reference evidence="3" key="1">
    <citation type="submission" date="2018-04" db="EMBL/GenBank/DDBJ databases">
        <authorList>
            <person name="Go L.Y."/>
            <person name="Mitchell J.A."/>
        </authorList>
    </citation>
    <scope>NUCLEOTIDE SEQUENCE [LARGE SCALE GENOMIC DNA]</scope>
</reference>
<accession>A0A2Z4QBV2</accession>
<feature type="compositionally biased region" description="Low complexity" evidence="1">
    <location>
        <begin position="159"/>
        <end position="168"/>
    </location>
</feature>
<sequence length="621" mass="63485">MGLNVIPAPEVSGFTGAPGPQGLKGDKGDTGATGATGARGATGVAGADGARMWTGTDEPASTLGADGDVYFRREVVNFLGQDSTTLTMYIKANGTWFLDTANVRGAMWYTNNTSTASTSTKPGDMLLRTDTGDIWQRTASGWGTSIGNLKGPKGDKGDTGATGAAGPAGPAGGIPLTGEVTGVNVAMKGDGTKNIQEWKNSSGSIAARIGANGNIVAQGAMYAVNGVQVGSTSTDFGGGAGAILGIDDAVTVPSTNPTAGVILYSEGGALKYRKPDGTVVTVGQGGELAKSPTFDDFMIINATADTNYGIVAMRKLNKKRWMFAVSGASETGGNTGSNFMLQSYNDDETDGTVHIYGDRETGNTTIGGTTEMNGARLNVQGGAIGVQNQSADPTSSSLGIHLYAKSGRPYMRRGSGASPGGALAFEVQPRPDEWLPEDLGLKAWTTDPSNCVSYGAYCGSGPVRVAAVNLRQAQTITKIAWHFLGYAGGLQAGSWAAIYNSSGTRVAATGDLSTAAYEPAEQHGSGGGTSTSPLTASYAAPVGLYYVAWRFVYNTTTGDGPMCLQYENSAGAPPNVFGVTPVKRFGYFGASSATGQSTAAPSTIPLSSMENGANRFWAALA</sequence>
<evidence type="ECO:0000313" key="3">
    <source>
        <dbReference type="Proteomes" id="UP000250856"/>
    </source>
</evidence>
<dbReference type="EMBL" id="MH248947">
    <property type="protein sequence ID" value="AWY07587.1"/>
    <property type="molecule type" value="Genomic_DNA"/>
</dbReference>
<keyword evidence="3" id="KW-1185">Reference proteome</keyword>
<feature type="region of interest" description="Disordered" evidence="1">
    <location>
        <begin position="1"/>
        <end position="43"/>
    </location>
</feature>
<dbReference type="GeneID" id="64470583"/>
<evidence type="ECO:0000313" key="2">
    <source>
        <dbReference type="EMBL" id="AWY07587.1"/>
    </source>
</evidence>
<evidence type="ECO:0000256" key="1">
    <source>
        <dbReference type="SAM" id="MobiDB-lite"/>
    </source>
</evidence>
<proteinExistence type="predicted"/>
<dbReference type="RefSeq" id="YP_010054665.1">
    <property type="nucleotide sequence ID" value="NC_054656.1"/>
</dbReference>
<dbReference type="PANTHER" id="PTHR24637">
    <property type="entry name" value="COLLAGEN"/>
    <property type="match status" value="1"/>
</dbReference>
<gene>
    <name evidence="2" type="primary">23</name>
    <name evidence="2" type="ORF">SEA_YOSIF_23</name>
</gene>
<protein>
    <submittedName>
        <fullName evidence="2">Minor tail protein</fullName>
    </submittedName>
</protein>
<name>A0A2Z4QBV2_9CAUD</name>
<dbReference type="InterPro" id="IPR008160">
    <property type="entry name" value="Collagen"/>
</dbReference>
<dbReference type="KEGG" id="vg:64470583"/>